<feature type="transmembrane region" description="Helical" evidence="1">
    <location>
        <begin position="111"/>
        <end position="129"/>
    </location>
</feature>
<protein>
    <submittedName>
        <fullName evidence="2">DUF2189 domain-containing protein</fullName>
    </submittedName>
</protein>
<keyword evidence="1" id="KW-1133">Transmembrane helix</keyword>
<accession>A0ABY6DVR5</accession>
<dbReference type="EMBL" id="CP106753">
    <property type="protein sequence ID" value="UXY15943.1"/>
    <property type="molecule type" value="Genomic_DNA"/>
</dbReference>
<feature type="transmembrane region" description="Helical" evidence="1">
    <location>
        <begin position="44"/>
        <end position="61"/>
    </location>
</feature>
<name>A0ABY6DVR5_9NEIS</name>
<sequence>MDLHLDSLDRHFTLPKVRKVAMARPFAWIQLGWEDLKAHPGPSLAWGFLVAIAGWLSLGLAYNYPYLFTTCITGFLLVAPLIAAGIYELTSAREEGRPASFGQSVRDYMKNLSQIAFLGVILGMIAIGWERVSAILFALFYGGEAVSLKLLFASLVGEYAGFTIAWFAIGALLAMVVFALTAVSIPLLADREVDAITAMMTSVRAVTENLPAMLVWAVLIVALTALGFATGLIGLIVIFPVLGHATWIAYKEIVQ</sequence>
<dbReference type="Proteomes" id="UP001061302">
    <property type="component" value="Chromosome"/>
</dbReference>
<evidence type="ECO:0000256" key="1">
    <source>
        <dbReference type="SAM" id="Phobius"/>
    </source>
</evidence>
<feature type="transmembrane region" description="Helical" evidence="1">
    <location>
        <begin position="135"/>
        <end position="152"/>
    </location>
</feature>
<feature type="transmembrane region" description="Helical" evidence="1">
    <location>
        <begin position="209"/>
        <end position="242"/>
    </location>
</feature>
<dbReference type="RefSeq" id="WP_263125380.1">
    <property type="nucleotide sequence ID" value="NZ_CP106753.1"/>
</dbReference>
<keyword evidence="1" id="KW-0812">Transmembrane</keyword>
<proteinExistence type="predicted"/>
<reference evidence="2" key="1">
    <citation type="submission" date="2022-10" db="EMBL/GenBank/DDBJ databases">
        <title>Chitiniphilus purpureus sp. nov., a novel chitin-degrading bacterium isolated from crawfish pond sediment.</title>
        <authorList>
            <person name="Li K."/>
        </authorList>
    </citation>
    <scope>NUCLEOTIDE SEQUENCE</scope>
    <source>
        <strain evidence="2">CD1</strain>
    </source>
</reference>
<keyword evidence="1" id="KW-0472">Membrane</keyword>
<feature type="transmembrane region" description="Helical" evidence="1">
    <location>
        <begin position="164"/>
        <end position="189"/>
    </location>
</feature>
<organism evidence="2 3">
    <name type="scientific">Chitiniphilus purpureus</name>
    <dbReference type="NCBI Taxonomy" id="2981137"/>
    <lineage>
        <taxon>Bacteria</taxon>
        <taxon>Pseudomonadati</taxon>
        <taxon>Pseudomonadota</taxon>
        <taxon>Betaproteobacteria</taxon>
        <taxon>Neisseriales</taxon>
        <taxon>Chitinibacteraceae</taxon>
        <taxon>Chitiniphilus</taxon>
    </lineage>
</organism>
<keyword evidence="3" id="KW-1185">Reference proteome</keyword>
<feature type="transmembrane region" description="Helical" evidence="1">
    <location>
        <begin position="67"/>
        <end position="90"/>
    </location>
</feature>
<gene>
    <name evidence="2" type="ORF">N8I74_02695</name>
</gene>
<evidence type="ECO:0000313" key="2">
    <source>
        <dbReference type="EMBL" id="UXY15943.1"/>
    </source>
</evidence>
<evidence type="ECO:0000313" key="3">
    <source>
        <dbReference type="Proteomes" id="UP001061302"/>
    </source>
</evidence>
<dbReference type="InterPro" id="IPR018692">
    <property type="entry name" value="DUF2189"/>
</dbReference>
<dbReference type="Pfam" id="PF09955">
    <property type="entry name" value="DUF2189"/>
    <property type="match status" value="1"/>
</dbReference>